<comment type="caution">
    <text evidence="2">The sequence shown here is derived from an EMBL/GenBank/DDBJ whole genome shotgun (WGS) entry which is preliminary data.</text>
</comment>
<proteinExistence type="predicted"/>
<reference evidence="2 3" key="1">
    <citation type="journal article" date="2022" name="Nat. Ecol. Evol.">
        <title>A masculinizing supergene underlies an exaggerated male reproductive morph in a spider.</title>
        <authorList>
            <person name="Hendrickx F."/>
            <person name="De Corte Z."/>
            <person name="Sonet G."/>
            <person name="Van Belleghem S.M."/>
            <person name="Kostlbacher S."/>
            <person name="Vangestel C."/>
        </authorList>
    </citation>
    <scope>NUCLEOTIDE SEQUENCE [LARGE SCALE GENOMIC DNA]</scope>
    <source>
        <strain evidence="2">W744_W776</strain>
    </source>
</reference>
<evidence type="ECO:0000256" key="1">
    <source>
        <dbReference type="SAM" id="MobiDB-lite"/>
    </source>
</evidence>
<keyword evidence="3" id="KW-1185">Reference proteome</keyword>
<dbReference type="EMBL" id="JAFNEN010000559">
    <property type="protein sequence ID" value="KAG8180598.1"/>
    <property type="molecule type" value="Genomic_DNA"/>
</dbReference>
<feature type="region of interest" description="Disordered" evidence="1">
    <location>
        <begin position="1"/>
        <end position="38"/>
    </location>
</feature>
<feature type="compositionally biased region" description="Polar residues" evidence="1">
    <location>
        <begin position="16"/>
        <end position="35"/>
    </location>
</feature>
<feature type="compositionally biased region" description="Basic and acidic residues" evidence="1">
    <location>
        <begin position="1"/>
        <end position="12"/>
    </location>
</feature>
<dbReference type="AlphaFoldDB" id="A0AAV6U9P4"/>
<dbReference type="Proteomes" id="UP000827092">
    <property type="component" value="Unassembled WGS sequence"/>
</dbReference>
<protein>
    <submittedName>
        <fullName evidence="2">Uncharacterized protein</fullName>
    </submittedName>
</protein>
<accession>A0AAV6U9P4</accession>
<evidence type="ECO:0000313" key="2">
    <source>
        <dbReference type="EMBL" id="KAG8180598.1"/>
    </source>
</evidence>
<name>A0AAV6U9P4_9ARAC</name>
<feature type="region of interest" description="Disordered" evidence="1">
    <location>
        <begin position="212"/>
        <end position="235"/>
    </location>
</feature>
<organism evidence="2 3">
    <name type="scientific">Oedothorax gibbosus</name>
    <dbReference type="NCBI Taxonomy" id="931172"/>
    <lineage>
        <taxon>Eukaryota</taxon>
        <taxon>Metazoa</taxon>
        <taxon>Ecdysozoa</taxon>
        <taxon>Arthropoda</taxon>
        <taxon>Chelicerata</taxon>
        <taxon>Arachnida</taxon>
        <taxon>Araneae</taxon>
        <taxon>Araneomorphae</taxon>
        <taxon>Entelegynae</taxon>
        <taxon>Araneoidea</taxon>
        <taxon>Linyphiidae</taxon>
        <taxon>Erigoninae</taxon>
        <taxon>Oedothorax</taxon>
    </lineage>
</organism>
<sequence length="235" mass="25964">MPIIPKKTENSRGRSRNASTEPQEPSPHTSSQQLEASVRDQALPMLLVPGTHKQPQHSPDQTSSTNAAMANEIQESLSNLGPIIQLIKEITNIFNVRLTWTFVIHGGSSRIICLYTVHSISRLRRELQEECGISQIPDNVPKTCASRPSVQQSTSIMPTGIVLPRSVKRKVMSAGKTCVGTCVPLKSFNESVMKRISRRLWNIAKTTKNVKLADGKPLGGRGRLSNPHINEPQNY</sequence>
<evidence type="ECO:0000313" key="3">
    <source>
        <dbReference type="Proteomes" id="UP000827092"/>
    </source>
</evidence>
<gene>
    <name evidence="2" type="ORF">JTE90_018216</name>
</gene>